<evidence type="ECO:0000259" key="1">
    <source>
        <dbReference type="Pfam" id="PF02558"/>
    </source>
</evidence>
<dbReference type="InterPro" id="IPR013332">
    <property type="entry name" value="KPR_N"/>
</dbReference>
<comment type="caution">
    <text evidence="3">The sequence shown here is derived from an EMBL/GenBank/DDBJ whole genome shotgun (WGS) entry which is preliminary data.</text>
</comment>
<organism evidence="3 4">
    <name type="scientific">Extremus antarcticus</name>
    <dbReference type="NCBI Taxonomy" id="702011"/>
    <lineage>
        <taxon>Eukaryota</taxon>
        <taxon>Fungi</taxon>
        <taxon>Dikarya</taxon>
        <taxon>Ascomycota</taxon>
        <taxon>Pezizomycotina</taxon>
        <taxon>Dothideomycetes</taxon>
        <taxon>Dothideomycetidae</taxon>
        <taxon>Mycosphaerellales</taxon>
        <taxon>Extremaceae</taxon>
        <taxon>Extremus</taxon>
    </lineage>
</organism>
<reference evidence="3" key="1">
    <citation type="submission" date="2023-04" db="EMBL/GenBank/DDBJ databases">
        <title>Black Yeasts Isolated from many extreme environments.</title>
        <authorList>
            <person name="Coleine C."/>
            <person name="Stajich J.E."/>
            <person name="Selbmann L."/>
        </authorList>
    </citation>
    <scope>NUCLEOTIDE SEQUENCE</scope>
    <source>
        <strain evidence="3">CCFEE 5312</strain>
    </source>
</reference>
<protein>
    <recommendedName>
        <fullName evidence="5">2-dehydropantoate 2-reductase</fullName>
    </recommendedName>
</protein>
<name>A0AAJ0GGE3_9PEZI</name>
<keyword evidence="4" id="KW-1185">Reference proteome</keyword>
<dbReference type="Proteomes" id="UP001271007">
    <property type="component" value="Unassembled WGS sequence"/>
</dbReference>
<dbReference type="SUPFAM" id="SSF51735">
    <property type="entry name" value="NAD(P)-binding Rossmann-fold domains"/>
    <property type="match status" value="1"/>
</dbReference>
<dbReference type="Gene3D" id="1.10.1040.10">
    <property type="entry name" value="N-(1-d-carboxylethyl)-l-norvaline Dehydrogenase, domain 2"/>
    <property type="match status" value="1"/>
</dbReference>
<dbReference type="Pfam" id="PF08546">
    <property type="entry name" value="ApbA_C"/>
    <property type="match status" value="1"/>
</dbReference>
<dbReference type="Pfam" id="PF02558">
    <property type="entry name" value="ApbA"/>
    <property type="match status" value="1"/>
</dbReference>
<dbReference type="InterPro" id="IPR051402">
    <property type="entry name" value="KPR-Related"/>
</dbReference>
<dbReference type="InterPro" id="IPR013752">
    <property type="entry name" value="KPA_reductase"/>
</dbReference>
<evidence type="ECO:0008006" key="5">
    <source>
        <dbReference type="Google" id="ProtNLM"/>
    </source>
</evidence>
<evidence type="ECO:0000313" key="4">
    <source>
        <dbReference type="Proteomes" id="UP001271007"/>
    </source>
</evidence>
<feature type="domain" description="Ketopantoate reductase N-terminal" evidence="1">
    <location>
        <begin position="9"/>
        <end position="168"/>
    </location>
</feature>
<feature type="domain" description="Ketopantoate reductase C-terminal" evidence="2">
    <location>
        <begin position="210"/>
        <end position="314"/>
    </location>
</feature>
<dbReference type="EMBL" id="JAWDJX010000004">
    <property type="protein sequence ID" value="KAK3057009.1"/>
    <property type="molecule type" value="Genomic_DNA"/>
</dbReference>
<dbReference type="Gene3D" id="3.40.50.720">
    <property type="entry name" value="NAD(P)-binding Rossmann-like Domain"/>
    <property type="match status" value="1"/>
</dbReference>
<gene>
    <name evidence="3" type="ORF">LTR09_002047</name>
</gene>
<proteinExistence type="predicted"/>
<dbReference type="GO" id="GO:0005737">
    <property type="term" value="C:cytoplasm"/>
    <property type="evidence" value="ECO:0007669"/>
    <property type="project" value="TreeGrafter"/>
</dbReference>
<dbReference type="InterPro" id="IPR013328">
    <property type="entry name" value="6PGD_dom2"/>
</dbReference>
<dbReference type="SUPFAM" id="SSF48179">
    <property type="entry name" value="6-phosphogluconate dehydrogenase C-terminal domain-like"/>
    <property type="match status" value="1"/>
</dbReference>
<dbReference type="InterPro" id="IPR008927">
    <property type="entry name" value="6-PGluconate_DH-like_C_sf"/>
</dbReference>
<dbReference type="PANTHER" id="PTHR21708">
    <property type="entry name" value="PROBABLE 2-DEHYDROPANTOATE 2-REDUCTASE"/>
    <property type="match status" value="1"/>
</dbReference>
<dbReference type="PROSITE" id="PS51257">
    <property type="entry name" value="PROKAR_LIPOPROTEIN"/>
    <property type="match status" value="1"/>
</dbReference>
<evidence type="ECO:0000259" key="2">
    <source>
        <dbReference type="Pfam" id="PF08546"/>
    </source>
</evidence>
<evidence type="ECO:0000313" key="3">
    <source>
        <dbReference type="EMBL" id="KAK3057009.1"/>
    </source>
</evidence>
<sequence>MASNERTRILLVGAGGVGTMACYALESGGGAEVTAVLRSNFDTVKRAGFSIDSIEHGKGIKGFRPSHIVEKVPNVSDEGVSPFEYILVCTKNIPDVRPTVLDLIEPVVTPGVSTIILMQNGFNIEKPIIERFPENIVLSGVSIISASEPEKGHIVHEFMDSSKVGPFPSLKTPTEKSEAAARKFVELYSRCGKVNCQFDEDVSFTRWRNAILNMGVVRMRMTQHIIDDLIKPIMLEIIVTAKAAGVTLPEGIEMDMIRLDPPDEDFLPSMGQDAAKGNYIEWVAIVWEPLQEAGRLGVATPTLRTICGLLRGLQAQTKERKGAWKAEFEKDNPYY</sequence>
<dbReference type="PANTHER" id="PTHR21708:SF30">
    <property type="entry name" value="2-DEHYDROPANTOATE 2-REDUCTASE-RELATED"/>
    <property type="match status" value="1"/>
</dbReference>
<accession>A0AAJ0GGE3</accession>
<dbReference type="AlphaFoldDB" id="A0AAJ0GGE3"/>
<dbReference type="InterPro" id="IPR036291">
    <property type="entry name" value="NAD(P)-bd_dom_sf"/>
</dbReference>